<accession>A0AA38TSU6</accession>
<name>A0AA38TSU6_9ASTR</name>
<sequence length="419" mass="47336">MRRTKRRFELLTESESDNASKAKSIIMLKFFKKVGKSSSSDIPKTTNVEEMKLEDIICKRDLANLEISFSNEEMVEFYSIELEAAFCLCCYLFKTDLKNQGGADNFVKGGFKAWNKRERLDIHSNGGPHNLAIQKCQNLMKQAQSIATTFDKQTDSKKDKNQTKIYASINCVRFLLRQGLPFRGHNEGVDSRNKGNFLELLHFYAERNDKVGNAVLKNAPRNSQMKSCSIQKDIEDSFFSILVDESRDDVSCKEQMALVLRFVNDKGPVVGRFVGIKHVDDTSSLSLKATNYSVLSEHELSQGYDGASNMRGTFNGSKTLIMNDSLLQRINHDINNFFELTSRLLNMIGSSYKHRDKLRDKQATRDVAALADSDLESGTGLNPEIGIKRPSDTRWGSHYGSLLNIKALYPSICEVLETL</sequence>
<dbReference type="InterPro" id="IPR025398">
    <property type="entry name" value="DUF4371"/>
</dbReference>
<proteinExistence type="predicted"/>
<evidence type="ECO:0000313" key="2">
    <source>
        <dbReference type="EMBL" id="KAJ9566219.1"/>
    </source>
</evidence>
<gene>
    <name evidence="2" type="ORF">OSB04_002185</name>
</gene>
<dbReference type="InterPro" id="IPR006580">
    <property type="entry name" value="Znf_TTF"/>
</dbReference>
<dbReference type="PANTHER" id="PTHR45749:SF34">
    <property type="entry name" value="ZINC FINGER MYM-TYPE PROTEIN 1-LIKE"/>
    <property type="match status" value="1"/>
</dbReference>
<dbReference type="AlphaFoldDB" id="A0AA38TSU6"/>
<feature type="domain" description="TTF-type" evidence="1">
    <location>
        <begin position="65"/>
        <end position="152"/>
    </location>
</feature>
<keyword evidence="3" id="KW-1185">Reference proteome</keyword>
<organism evidence="2 3">
    <name type="scientific">Centaurea solstitialis</name>
    <name type="common">yellow star-thistle</name>
    <dbReference type="NCBI Taxonomy" id="347529"/>
    <lineage>
        <taxon>Eukaryota</taxon>
        <taxon>Viridiplantae</taxon>
        <taxon>Streptophyta</taxon>
        <taxon>Embryophyta</taxon>
        <taxon>Tracheophyta</taxon>
        <taxon>Spermatophyta</taxon>
        <taxon>Magnoliopsida</taxon>
        <taxon>eudicotyledons</taxon>
        <taxon>Gunneridae</taxon>
        <taxon>Pentapetalae</taxon>
        <taxon>asterids</taxon>
        <taxon>campanulids</taxon>
        <taxon>Asterales</taxon>
        <taxon>Asteraceae</taxon>
        <taxon>Carduoideae</taxon>
        <taxon>Cardueae</taxon>
        <taxon>Centaureinae</taxon>
        <taxon>Centaurea</taxon>
    </lineage>
</organism>
<dbReference type="SMART" id="SM00597">
    <property type="entry name" value="ZnF_TTF"/>
    <property type="match status" value="1"/>
</dbReference>
<dbReference type="Pfam" id="PF14291">
    <property type="entry name" value="DUF4371"/>
    <property type="match status" value="1"/>
</dbReference>
<comment type="caution">
    <text evidence="2">The sequence shown here is derived from an EMBL/GenBank/DDBJ whole genome shotgun (WGS) entry which is preliminary data.</text>
</comment>
<evidence type="ECO:0000313" key="3">
    <source>
        <dbReference type="Proteomes" id="UP001172457"/>
    </source>
</evidence>
<dbReference type="Proteomes" id="UP001172457">
    <property type="component" value="Chromosome 1"/>
</dbReference>
<dbReference type="EMBL" id="JARYMX010000001">
    <property type="protein sequence ID" value="KAJ9566219.1"/>
    <property type="molecule type" value="Genomic_DNA"/>
</dbReference>
<dbReference type="PANTHER" id="PTHR45749">
    <property type="match status" value="1"/>
</dbReference>
<reference evidence="2" key="1">
    <citation type="submission" date="2023-03" db="EMBL/GenBank/DDBJ databases">
        <title>Chromosome-scale reference genome and RAD-based genetic map of yellow starthistle (Centaurea solstitialis) reveal putative structural variation and QTLs associated with invader traits.</title>
        <authorList>
            <person name="Reatini B."/>
            <person name="Cang F.A."/>
            <person name="Jiang Q."/>
            <person name="Mckibben M.T.W."/>
            <person name="Barker M.S."/>
            <person name="Rieseberg L.H."/>
            <person name="Dlugosch K.M."/>
        </authorList>
    </citation>
    <scope>NUCLEOTIDE SEQUENCE</scope>
    <source>
        <strain evidence="2">CAN-66</strain>
        <tissue evidence="2">Leaf</tissue>
    </source>
</reference>
<protein>
    <recommendedName>
        <fullName evidence="1">TTF-type domain-containing protein</fullName>
    </recommendedName>
</protein>
<evidence type="ECO:0000259" key="1">
    <source>
        <dbReference type="SMART" id="SM00597"/>
    </source>
</evidence>